<sequence>MVNHTPPPFQHTERLGKKRREKRRREDKETQWCSGITCVLAGLRAHYPEHRTTKRKRKRKRRRRRTAN</sequence>
<evidence type="ECO:0000256" key="1">
    <source>
        <dbReference type="SAM" id="MobiDB-lite"/>
    </source>
</evidence>
<protein>
    <submittedName>
        <fullName evidence="2">Uncharacterized protein</fullName>
    </submittedName>
</protein>
<proteinExistence type="predicted"/>
<feature type="region of interest" description="Disordered" evidence="1">
    <location>
        <begin position="44"/>
        <end position="68"/>
    </location>
</feature>
<name>A0A8S5MX32_9CAUD</name>
<feature type="compositionally biased region" description="Basic residues" evidence="1">
    <location>
        <begin position="52"/>
        <end position="68"/>
    </location>
</feature>
<accession>A0A8S5MX32</accession>
<organism evidence="2">
    <name type="scientific">Siphoviridae sp. ctio73</name>
    <dbReference type="NCBI Taxonomy" id="2826435"/>
    <lineage>
        <taxon>Viruses</taxon>
        <taxon>Duplodnaviria</taxon>
        <taxon>Heunggongvirae</taxon>
        <taxon>Uroviricota</taxon>
        <taxon>Caudoviricetes</taxon>
    </lineage>
</organism>
<reference evidence="2" key="1">
    <citation type="journal article" date="2021" name="Proc. Natl. Acad. Sci. U.S.A.">
        <title>A Catalog of Tens of Thousands of Viruses from Human Metagenomes Reveals Hidden Associations with Chronic Diseases.</title>
        <authorList>
            <person name="Tisza M.J."/>
            <person name="Buck C.B."/>
        </authorList>
    </citation>
    <scope>NUCLEOTIDE SEQUENCE</scope>
    <source>
        <strain evidence="2">Ctio73</strain>
    </source>
</reference>
<evidence type="ECO:0000313" key="2">
    <source>
        <dbReference type="EMBL" id="DAD86918.1"/>
    </source>
</evidence>
<feature type="region of interest" description="Disordered" evidence="1">
    <location>
        <begin position="1"/>
        <end position="31"/>
    </location>
</feature>
<dbReference type="EMBL" id="BK015009">
    <property type="protein sequence ID" value="DAD86918.1"/>
    <property type="molecule type" value="Genomic_DNA"/>
</dbReference>